<evidence type="ECO:0000313" key="3">
    <source>
        <dbReference type="Proteomes" id="UP001501310"/>
    </source>
</evidence>
<feature type="domain" description="Microcin J25-processing protein McjB C-terminal" evidence="1">
    <location>
        <begin position="40"/>
        <end position="130"/>
    </location>
</feature>
<evidence type="ECO:0000259" key="1">
    <source>
        <dbReference type="Pfam" id="PF13471"/>
    </source>
</evidence>
<name>A0ABP7SDI8_9SPHN</name>
<sequence length="137" mass="14998">MKLPPPRHWGTIVEAGAALAAAGVVTRLLPFDRYICMGARAVSRRAQSSDGMTESWIVDALANRAPFRAVCLQRGLALQWMLRRRGVDAVLHYGVQLDKSQPDLSAHVWVSAAGQVLIGAPQHEEFTEVARYPAPVK</sequence>
<organism evidence="2 3">
    <name type="scientific">Sphingomonas humi</name>
    <dbReference type="NCBI Taxonomy" id="335630"/>
    <lineage>
        <taxon>Bacteria</taxon>
        <taxon>Pseudomonadati</taxon>
        <taxon>Pseudomonadota</taxon>
        <taxon>Alphaproteobacteria</taxon>
        <taxon>Sphingomonadales</taxon>
        <taxon>Sphingomonadaceae</taxon>
        <taxon>Sphingomonas</taxon>
    </lineage>
</organism>
<dbReference type="RefSeq" id="WP_344711010.1">
    <property type="nucleotide sequence ID" value="NZ_BAAAZD010000002.1"/>
</dbReference>
<gene>
    <name evidence="2" type="ORF">GCM10022211_26010</name>
</gene>
<protein>
    <submittedName>
        <fullName evidence="2">Lasso peptide biosynthesis B2 protein</fullName>
    </submittedName>
</protein>
<dbReference type="Pfam" id="PF13471">
    <property type="entry name" value="Transglut_core3"/>
    <property type="match status" value="1"/>
</dbReference>
<evidence type="ECO:0000313" key="2">
    <source>
        <dbReference type="EMBL" id="GAA4010368.1"/>
    </source>
</evidence>
<dbReference type="NCBIfam" id="NF033537">
    <property type="entry name" value="lasso_biosyn_B2"/>
    <property type="match status" value="1"/>
</dbReference>
<dbReference type="EMBL" id="BAAAZD010000002">
    <property type="protein sequence ID" value="GAA4010368.1"/>
    <property type="molecule type" value="Genomic_DNA"/>
</dbReference>
<reference evidence="3" key="1">
    <citation type="journal article" date="2019" name="Int. J. Syst. Evol. Microbiol.">
        <title>The Global Catalogue of Microorganisms (GCM) 10K type strain sequencing project: providing services to taxonomists for standard genome sequencing and annotation.</title>
        <authorList>
            <consortium name="The Broad Institute Genomics Platform"/>
            <consortium name="The Broad Institute Genome Sequencing Center for Infectious Disease"/>
            <person name="Wu L."/>
            <person name="Ma J."/>
        </authorList>
    </citation>
    <scope>NUCLEOTIDE SEQUENCE [LARGE SCALE GENOMIC DNA]</scope>
    <source>
        <strain evidence="3">JCM 16603</strain>
    </source>
</reference>
<dbReference type="Proteomes" id="UP001501310">
    <property type="component" value="Unassembled WGS sequence"/>
</dbReference>
<dbReference type="InterPro" id="IPR032708">
    <property type="entry name" value="McjB_C"/>
</dbReference>
<proteinExistence type="predicted"/>
<comment type="caution">
    <text evidence="2">The sequence shown here is derived from an EMBL/GenBank/DDBJ whole genome shotgun (WGS) entry which is preliminary data.</text>
</comment>
<dbReference type="InterPro" id="IPR053521">
    <property type="entry name" value="McjB-like"/>
</dbReference>
<accession>A0ABP7SDI8</accession>
<keyword evidence="3" id="KW-1185">Reference proteome</keyword>